<organism evidence="1 2">
    <name type="scientific">Verticillium longisporum</name>
    <name type="common">Verticillium dahliae var. longisporum</name>
    <dbReference type="NCBI Taxonomy" id="100787"/>
    <lineage>
        <taxon>Eukaryota</taxon>
        <taxon>Fungi</taxon>
        <taxon>Dikarya</taxon>
        <taxon>Ascomycota</taxon>
        <taxon>Pezizomycotina</taxon>
        <taxon>Sordariomycetes</taxon>
        <taxon>Hypocreomycetidae</taxon>
        <taxon>Glomerellales</taxon>
        <taxon>Plectosphaerellaceae</taxon>
        <taxon>Verticillium</taxon>
    </lineage>
</organism>
<dbReference type="Proteomes" id="UP000044602">
    <property type="component" value="Unassembled WGS sequence"/>
</dbReference>
<gene>
    <name evidence="1" type="ORF">BN1708_015027</name>
</gene>
<feature type="non-terminal residue" evidence="1">
    <location>
        <position position="220"/>
    </location>
</feature>
<proteinExistence type="predicted"/>
<name>A0A0G4M0Y8_VERLO</name>
<evidence type="ECO:0000313" key="1">
    <source>
        <dbReference type="EMBL" id="CRK27951.1"/>
    </source>
</evidence>
<reference evidence="1 2" key="1">
    <citation type="submission" date="2015-05" db="EMBL/GenBank/DDBJ databases">
        <authorList>
            <person name="Wang D.B."/>
            <person name="Wang M."/>
        </authorList>
    </citation>
    <scope>NUCLEOTIDE SEQUENCE [LARGE SCALE GENOMIC DNA]</scope>
    <source>
        <strain evidence="1">VL1</strain>
    </source>
</reference>
<protein>
    <submittedName>
        <fullName evidence="1">Uncharacterized protein</fullName>
    </submittedName>
</protein>
<evidence type="ECO:0000313" key="2">
    <source>
        <dbReference type="Proteomes" id="UP000044602"/>
    </source>
</evidence>
<dbReference type="AlphaFoldDB" id="A0A0G4M0Y8"/>
<sequence length="220" mass="24428">MVKPLDVPPWKPHLHPLDLVTFFAGRVSFPAVPTRPDLDVAMFSRRGALGLLLPVALLDLVGFEFIRDEVEPGSHTVASSSDLQLNHRRRLLVIGPAQFLPYDFVGSIRQNCQCKTLTMSTDICVALSRPRQRRAHDIVEVNRLQPLGLLISELASLDLLCKSISPSLGVVIWSPPRSADELLSNGAIPYVMQVELLSLPQHVDTITSPRDVFVMQRLVN</sequence>
<keyword evidence="2" id="KW-1185">Reference proteome</keyword>
<dbReference type="EMBL" id="CVQH01020563">
    <property type="protein sequence ID" value="CRK27951.1"/>
    <property type="molecule type" value="Genomic_DNA"/>
</dbReference>
<accession>A0A0G4M0Y8</accession>